<comment type="catalytic activity">
    <reaction evidence="11">
        <text>ATP + H2O = ADP + phosphate + H(+)</text>
        <dbReference type="Rhea" id="RHEA:13065"/>
        <dbReference type="ChEBI" id="CHEBI:15377"/>
        <dbReference type="ChEBI" id="CHEBI:15378"/>
        <dbReference type="ChEBI" id="CHEBI:30616"/>
        <dbReference type="ChEBI" id="CHEBI:43474"/>
        <dbReference type="ChEBI" id="CHEBI:456216"/>
        <dbReference type="EC" id="3.6.4.13"/>
    </reaction>
</comment>
<dbReference type="PROSITE" id="PS51194">
    <property type="entry name" value="HELICASE_CTER"/>
    <property type="match status" value="1"/>
</dbReference>
<keyword evidence="3" id="KW-0547">Nucleotide-binding</keyword>
<feature type="short sequence motif" description="Q motif" evidence="12">
    <location>
        <begin position="237"/>
        <end position="265"/>
    </location>
</feature>
<dbReference type="FunFam" id="3.40.50.300:FF:000449">
    <property type="entry name" value="Probable ATP-dependent RNA helicase DDX41"/>
    <property type="match status" value="1"/>
</dbReference>
<dbReference type="Gene3D" id="3.40.50.300">
    <property type="entry name" value="P-loop containing nucleotide triphosphate hydrolases"/>
    <property type="match status" value="2"/>
</dbReference>
<keyword evidence="7" id="KW-0862">Zinc</keyword>
<protein>
    <recommendedName>
        <fullName evidence="1">RNA helicase</fullName>
        <ecNumber evidence="1">3.6.4.13</ecNumber>
    </recommendedName>
</protein>
<dbReference type="EMBL" id="JANBOI010000027">
    <property type="protein sequence ID" value="KAJ1735435.1"/>
    <property type="molecule type" value="Genomic_DNA"/>
</dbReference>
<dbReference type="Proteomes" id="UP001143981">
    <property type="component" value="Unassembled WGS sequence"/>
</dbReference>
<evidence type="ECO:0000256" key="1">
    <source>
        <dbReference type="ARBA" id="ARBA00012552"/>
    </source>
</evidence>
<keyword evidence="8" id="KW-0067">ATP-binding</keyword>
<dbReference type="SMART" id="SM00490">
    <property type="entry name" value="HELICc"/>
    <property type="match status" value="1"/>
</dbReference>
<keyword evidence="18" id="KW-1185">Reference proteome</keyword>
<evidence type="ECO:0000313" key="18">
    <source>
        <dbReference type="Proteomes" id="UP001143981"/>
    </source>
</evidence>
<feature type="domain" description="DEAD-box RNA helicase Q" evidence="16">
    <location>
        <begin position="237"/>
        <end position="265"/>
    </location>
</feature>
<dbReference type="PROSITE" id="PS51195">
    <property type="entry name" value="Q_MOTIF"/>
    <property type="match status" value="1"/>
</dbReference>
<dbReference type="InterPro" id="IPR027417">
    <property type="entry name" value="P-loop_NTPase"/>
</dbReference>
<feature type="domain" description="Helicase C-terminal" evidence="15">
    <location>
        <begin position="463"/>
        <end position="623"/>
    </location>
</feature>
<evidence type="ECO:0000259" key="15">
    <source>
        <dbReference type="PROSITE" id="PS51194"/>
    </source>
</evidence>
<feature type="region of interest" description="Disordered" evidence="13">
    <location>
        <begin position="1"/>
        <end position="81"/>
    </location>
</feature>
<dbReference type="EC" id="3.6.4.13" evidence="1"/>
<dbReference type="InterPro" id="IPR014001">
    <property type="entry name" value="Helicase_ATP-bd"/>
</dbReference>
<proteinExistence type="inferred from homology"/>
<dbReference type="SUPFAM" id="SSF52540">
    <property type="entry name" value="P-loop containing nucleoside triphosphate hydrolases"/>
    <property type="match status" value="1"/>
</dbReference>
<dbReference type="GO" id="GO:0003724">
    <property type="term" value="F:RNA helicase activity"/>
    <property type="evidence" value="ECO:0007669"/>
    <property type="project" value="UniProtKB-EC"/>
</dbReference>
<keyword evidence="9" id="KW-0694">RNA-binding</keyword>
<dbReference type="GO" id="GO:0005634">
    <property type="term" value="C:nucleus"/>
    <property type="evidence" value="ECO:0007669"/>
    <property type="project" value="UniProtKB-ARBA"/>
</dbReference>
<keyword evidence="2" id="KW-0479">Metal-binding</keyword>
<dbReference type="OrthoDB" id="196131at2759"/>
<dbReference type="Pfam" id="PF00270">
    <property type="entry name" value="DEAD"/>
    <property type="match status" value="1"/>
</dbReference>
<evidence type="ECO:0000313" key="17">
    <source>
        <dbReference type="EMBL" id="KAJ1735435.1"/>
    </source>
</evidence>
<evidence type="ECO:0000259" key="14">
    <source>
        <dbReference type="PROSITE" id="PS51192"/>
    </source>
</evidence>
<evidence type="ECO:0000256" key="8">
    <source>
        <dbReference type="ARBA" id="ARBA00022840"/>
    </source>
</evidence>
<dbReference type="FunFam" id="3.40.50.300:FF:000657">
    <property type="entry name" value="Probable ATP-dependent RNA helicase DDX41"/>
    <property type="match status" value="1"/>
</dbReference>
<dbReference type="SMART" id="SM00487">
    <property type="entry name" value="DEXDc"/>
    <property type="match status" value="1"/>
</dbReference>
<evidence type="ECO:0000256" key="10">
    <source>
        <dbReference type="ARBA" id="ARBA00023594"/>
    </source>
</evidence>
<dbReference type="InterPro" id="IPR011545">
    <property type="entry name" value="DEAD/DEAH_box_helicase_dom"/>
</dbReference>
<dbReference type="InterPro" id="IPR036875">
    <property type="entry name" value="Znf_CCHC_sf"/>
</dbReference>
<feature type="region of interest" description="Disordered" evidence="13">
    <location>
        <begin position="97"/>
        <end position="145"/>
    </location>
</feature>
<comment type="similarity">
    <text evidence="10">Belongs to the DEAD box helicase family. DDX41 subfamily.</text>
</comment>
<evidence type="ECO:0000256" key="7">
    <source>
        <dbReference type="ARBA" id="ARBA00022833"/>
    </source>
</evidence>
<feature type="non-terminal residue" evidence="17">
    <location>
        <position position="1"/>
    </location>
</feature>
<feature type="compositionally biased region" description="Gly residues" evidence="13">
    <location>
        <begin position="106"/>
        <end position="116"/>
    </location>
</feature>
<dbReference type="GO" id="GO:0005524">
    <property type="term" value="F:ATP binding"/>
    <property type="evidence" value="ECO:0007669"/>
    <property type="project" value="UniProtKB-KW"/>
</dbReference>
<evidence type="ECO:0000256" key="11">
    <source>
        <dbReference type="ARBA" id="ARBA00047984"/>
    </source>
</evidence>
<keyword evidence="4" id="KW-0863">Zinc-finger</keyword>
<dbReference type="InterPro" id="IPR014014">
    <property type="entry name" value="RNA_helicase_DEAD_Q_motif"/>
</dbReference>
<evidence type="ECO:0000256" key="4">
    <source>
        <dbReference type="ARBA" id="ARBA00022771"/>
    </source>
</evidence>
<evidence type="ECO:0000256" key="6">
    <source>
        <dbReference type="ARBA" id="ARBA00022806"/>
    </source>
</evidence>
<evidence type="ECO:0000256" key="2">
    <source>
        <dbReference type="ARBA" id="ARBA00022723"/>
    </source>
</evidence>
<name>A0A9W7YJF5_9FUNG</name>
<evidence type="ECO:0000256" key="9">
    <source>
        <dbReference type="ARBA" id="ARBA00022884"/>
    </source>
</evidence>
<evidence type="ECO:0000256" key="12">
    <source>
        <dbReference type="PROSITE-ProRule" id="PRU00552"/>
    </source>
</evidence>
<organism evidence="17 18">
    <name type="scientific">Coemansia biformis</name>
    <dbReference type="NCBI Taxonomy" id="1286918"/>
    <lineage>
        <taxon>Eukaryota</taxon>
        <taxon>Fungi</taxon>
        <taxon>Fungi incertae sedis</taxon>
        <taxon>Zoopagomycota</taxon>
        <taxon>Kickxellomycotina</taxon>
        <taxon>Kickxellomycetes</taxon>
        <taxon>Kickxellales</taxon>
        <taxon>Kickxellaceae</taxon>
        <taxon>Coemansia</taxon>
    </lineage>
</organism>
<keyword evidence="6 17" id="KW-0347">Helicase</keyword>
<dbReference type="GO" id="GO:0003723">
    <property type="term" value="F:RNA binding"/>
    <property type="evidence" value="ECO:0007669"/>
    <property type="project" value="UniProtKB-KW"/>
</dbReference>
<dbReference type="GO" id="GO:0016787">
    <property type="term" value="F:hydrolase activity"/>
    <property type="evidence" value="ECO:0007669"/>
    <property type="project" value="UniProtKB-KW"/>
</dbReference>
<comment type="caution">
    <text evidence="17">The sequence shown here is derived from an EMBL/GenBank/DDBJ whole genome shotgun (WGS) entry which is preliminary data.</text>
</comment>
<dbReference type="InterPro" id="IPR001650">
    <property type="entry name" value="Helicase_C-like"/>
</dbReference>
<evidence type="ECO:0000256" key="5">
    <source>
        <dbReference type="ARBA" id="ARBA00022801"/>
    </source>
</evidence>
<reference evidence="17" key="1">
    <citation type="submission" date="2022-07" db="EMBL/GenBank/DDBJ databases">
        <title>Phylogenomic reconstructions and comparative analyses of Kickxellomycotina fungi.</title>
        <authorList>
            <person name="Reynolds N.K."/>
            <person name="Stajich J.E."/>
            <person name="Barry K."/>
            <person name="Grigoriev I.V."/>
            <person name="Crous P."/>
            <person name="Smith M.E."/>
        </authorList>
    </citation>
    <scope>NUCLEOTIDE SEQUENCE</scope>
    <source>
        <strain evidence="17">BCRC 34381</strain>
    </source>
</reference>
<dbReference type="AlphaFoldDB" id="A0A9W7YJF5"/>
<dbReference type="PROSITE" id="PS51192">
    <property type="entry name" value="HELICASE_ATP_BIND_1"/>
    <property type="match status" value="1"/>
</dbReference>
<accession>A0A9W7YJF5</accession>
<dbReference type="GO" id="GO:0005737">
    <property type="term" value="C:cytoplasm"/>
    <property type="evidence" value="ECO:0007669"/>
    <property type="project" value="UniProtKB-ARBA"/>
</dbReference>
<evidence type="ECO:0000256" key="3">
    <source>
        <dbReference type="ARBA" id="ARBA00022741"/>
    </source>
</evidence>
<gene>
    <name evidence="17" type="primary">RH35</name>
    <name evidence="17" type="ORF">LPJ61_000558</name>
</gene>
<evidence type="ECO:0000259" key="16">
    <source>
        <dbReference type="PROSITE" id="PS51195"/>
    </source>
</evidence>
<dbReference type="GO" id="GO:0008270">
    <property type="term" value="F:zinc ion binding"/>
    <property type="evidence" value="ECO:0007669"/>
    <property type="project" value="UniProtKB-KW"/>
</dbReference>
<dbReference type="CDD" id="cd18787">
    <property type="entry name" value="SF2_C_DEAD"/>
    <property type="match status" value="1"/>
</dbReference>
<dbReference type="PANTHER" id="PTHR47958">
    <property type="entry name" value="ATP-DEPENDENT RNA HELICASE DBP3"/>
    <property type="match status" value="1"/>
</dbReference>
<sequence length="679" mass="74719">LSLPGTNDTGVGGSMGESQEDTQSAIEKYRQRRRELEEEEKQARAAGVLDPGLEAGDEHANTAATDTGRHEYVPYVPVKRRRQERLEGLRQRLHTGGVLTWQASGGDAGEAGSGGERGSDVDGSDADDADRLPGQGPKASKSLVDQISELRKKHLLSERTEEEKQREQEKALLEAIARRKQLASAAELAKGVVYTQPMRTNWRPLPRHRALSREEVIARRKLQHIIVEGEDAPPPVFTFKSMRLPQPILAYLTAKGIVQPSPIQMQGLPVALSGRDMIGIASTGTGKTVAFSLPLVILALEAECRVPLVQGEGPIGLIVCPSRELARQTYEGLVAIAAALEEAGLPGLRAILAIGGISMQEQFHTLSKGVHMVVATPGRLQDMLARGRINLDLCRYMCMDEADRMIDVGFEEEVRNIMSYFKHQRQTVLFSATMPKKIQDFAQSSLVKPVVVNVSRAGAANMDIIQEVEYVKPEMRIVYLLECLQKTPPPVVVFAENKNDVDDIIEYLLLKGVAAVAIHGSKDQEEREYAMRAYREGKKDVLVATDVASKGLDFPEIKHVINFDLPKEIENYTHRIGRTGRAGKTGVATTFINMNSSEQVLLDLKHILIEAKQRVPPVLFTIADPTDKYRLPDGTLDTSVGCAYCGGLGHRILDCPKLAQEQRAQQAAQRREEGAGDNF</sequence>
<feature type="domain" description="Helicase ATP-binding" evidence="14">
    <location>
        <begin position="268"/>
        <end position="452"/>
    </location>
</feature>
<keyword evidence="5 17" id="KW-0378">Hydrolase</keyword>
<evidence type="ECO:0000256" key="13">
    <source>
        <dbReference type="SAM" id="MobiDB-lite"/>
    </source>
</evidence>
<dbReference type="Pfam" id="PF00271">
    <property type="entry name" value="Helicase_C"/>
    <property type="match status" value="1"/>
</dbReference>
<dbReference type="SUPFAM" id="SSF57756">
    <property type="entry name" value="Retrovirus zinc finger-like domains"/>
    <property type="match status" value="1"/>
</dbReference>